<dbReference type="EMBL" id="CXPG01000020">
    <property type="protein sequence ID" value="CTQ33350.1"/>
    <property type="molecule type" value="Genomic_DNA"/>
</dbReference>
<keyword evidence="2" id="KW-0732">Signal</keyword>
<proteinExistence type="predicted"/>
<sequence>MKVVLLVAAGLFAAASLGGLALAAARRGDGSIGLRDMLARNADAPVPSNRTGGIGRDPVPDVGSHADVMPNGGNPGQVMAEDAGPGIPPVQAGTDTFPFTVPAADGGTLDVQRPSSRTAPGRLADAVPAASAPMSRRDPIARPSRTVTNFARADVAPARLSVSEPSVWMTGVYR</sequence>
<name>A0A0M6XQC8_9RHOB</name>
<dbReference type="AlphaFoldDB" id="A0A0M6XQC8"/>
<gene>
    <name evidence="3" type="ORF">JAN5088_02132</name>
</gene>
<dbReference type="STRING" id="282197.SAMN04488517_102180"/>
<organism evidence="3 4">
    <name type="scientific">Jannaschia rubra</name>
    <dbReference type="NCBI Taxonomy" id="282197"/>
    <lineage>
        <taxon>Bacteria</taxon>
        <taxon>Pseudomonadati</taxon>
        <taxon>Pseudomonadota</taxon>
        <taxon>Alphaproteobacteria</taxon>
        <taxon>Rhodobacterales</taxon>
        <taxon>Roseobacteraceae</taxon>
        <taxon>Jannaschia</taxon>
    </lineage>
</organism>
<keyword evidence="4" id="KW-1185">Reference proteome</keyword>
<evidence type="ECO:0000313" key="3">
    <source>
        <dbReference type="EMBL" id="CTQ33350.1"/>
    </source>
</evidence>
<reference evidence="3 4" key="1">
    <citation type="submission" date="2015-07" db="EMBL/GenBank/DDBJ databases">
        <authorList>
            <person name="Noorani M."/>
        </authorList>
    </citation>
    <scope>NUCLEOTIDE SEQUENCE [LARGE SCALE GENOMIC DNA]</scope>
    <source>
        <strain evidence="3 4">CECT 5088</strain>
    </source>
</reference>
<dbReference type="Proteomes" id="UP000048908">
    <property type="component" value="Unassembled WGS sequence"/>
</dbReference>
<accession>A0A0M6XQC8</accession>
<feature type="region of interest" description="Disordered" evidence="1">
    <location>
        <begin position="70"/>
        <end position="140"/>
    </location>
</feature>
<evidence type="ECO:0000313" key="4">
    <source>
        <dbReference type="Proteomes" id="UP000048908"/>
    </source>
</evidence>
<protein>
    <submittedName>
        <fullName evidence="3">Uncharacterized protein</fullName>
    </submittedName>
</protein>
<evidence type="ECO:0000256" key="1">
    <source>
        <dbReference type="SAM" id="MobiDB-lite"/>
    </source>
</evidence>
<evidence type="ECO:0000256" key="2">
    <source>
        <dbReference type="SAM" id="SignalP"/>
    </source>
</evidence>
<feature type="chain" id="PRO_5005806973" evidence="2">
    <location>
        <begin position="24"/>
        <end position="174"/>
    </location>
</feature>
<dbReference type="RefSeq" id="WP_055682775.1">
    <property type="nucleotide sequence ID" value="NZ_CXPG01000020.1"/>
</dbReference>
<feature type="signal peptide" evidence="2">
    <location>
        <begin position="1"/>
        <end position="23"/>
    </location>
</feature>